<feature type="binding site" evidence="3">
    <location>
        <position position="99"/>
    </location>
    <ligand>
        <name>Cu cation</name>
        <dbReference type="ChEBI" id="CHEBI:23378"/>
    </ligand>
</feature>
<dbReference type="PANTHER" id="PTHR12151:SF25">
    <property type="entry name" value="LINALOOL DEHYDRATASE_ISOMERASE DOMAIN-CONTAINING PROTEIN"/>
    <property type="match status" value="1"/>
</dbReference>
<protein>
    <submittedName>
        <fullName evidence="7">Protein SCO1/2</fullName>
    </submittedName>
</protein>
<feature type="binding site" evidence="3">
    <location>
        <position position="103"/>
    </location>
    <ligand>
        <name>Cu cation</name>
        <dbReference type="ChEBI" id="CHEBI:23378"/>
    </ligand>
</feature>
<keyword evidence="5" id="KW-0472">Membrane</keyword>
<dbReference type="CDD" id="cd02968">
    <property type="entry name" value="SCO"/>
    <property type="match status" value="1"/>
</dbReference>
<dbReference type="EMBL" id="FNHH01000015">
    <property type="protein sequence ID" value="SDM54411.1"/>
    <property type="molecule type" value="Genomic_DNA"/>
</dbReference>
<accession>A0A1G9U3E9</accession>
<dbReference type="OrthoDB" id="9811998at2"/>
<evidence type="ECO:0000256" key="2">
    <source>
        <dbReference type="ARBA" id="ARBA00023008"/>
    </source>
</evidence>
<organism evidence="7 8">
    <name type="scientific">Daejeonella rubra</name>
    <dbReference type="NCBI Taxonomy" id="990371"/>
    <lineage>
        <taxon>Bacteria</taxon>
        <taxon>Pseudomonadati</taxon>
        <taxon>Bacteroidota</taxon>
        <taxon>Sphingobacteriia</taxon>
        <taxon>Sphingobacteriales</taxon>
        <taxon>Sphingobacteriaceae</taxon>
        <taxon>Daejeonella</taxon>
    </lineage>
</organism>
<evidence type="ECO:0000256" key="4">
    <source>
        <dbReference type="PIRSR" id="PIRSR603782-2"/>
    </source>
</evidence>
<dbReference type="PANTHER" id="PTHR12151">
    <property type="entry name" value="ELECTRON TRANSPORT PROTIN SCO1/SENC FAMILY MEMBER"/>
    <property type="match status" value="1"/>
</dbReference>
<dbReference type="RefSeq" id="WP_090704944.1">
    <property type="nucleotide sequence ID" value="NZ_FNHH01000015.1"/>
</dbReference>
<keyword evidence="4" id="KW-1015">Disulfide bond</keyword>
<dbReference type="GO" id="GO:0046872">
    <property type="term" value="F:metal ion binding"/>
    <property type="evidence" value="ECO:0007669"/>
    <property type="project" value="UniProtKB-KW"/>
</dbReference>
<evidence type="ECO:0000256" key="3">
    <source>
        <dbReference type="PIRSR" id="PIRSR603782-1"/>
    </source>
</evidence>
<keyword evidence="8" id="KW-1185">Reference proteome</keyword>
<name>A0A1G9U3E9_9SPHI</name>
<dbReference type="Pfam" id="PF02630">
    <property type="entry name" value="SCO1-SenC"/>
    <property type="match status" value="1"/>
</dbReference>
<keyword evidence="3" id="KW-0479">Metal-binding</keyword>
<feature type="binding site" evidence="3">
    <location>
        <position position="188"/>
    </location>
    <ligand>
        <name>Cu cation</name>
        <dbReference type="ChEBI" id="CHEBI:23378"/>
    </ligand>
</feature>
<feature type="disulfide bond" description="Redox-active" evidence="4">
    <location>
        <begin position="99"/>
        <end position="103"/>
    </location>
</feature>
<dbReference type="InterPro" id="IPR036249">
    <property type="entry name" value="Thioredoxin-like_sf"/>
</dbReference>
<dbReference type="SUPFAM" id="SSF52833">
    <property type="entry name" value="Thioredoxin-like"/>
    <property type="match status" value="1"/>
</dbReference>
<dbReference type="Proteomes" id="UP000199226">
    <property type="component" value="Unassembled WGS sequence"/>
</dbReference>
<gene>
    <name evidence="7" type="ORF">SAMN05421813_11528</name>
</gene>
<keyword evidence="5" id="KW-0812">Transmembrane</keyword>
<dbReference type="Gene3D" id="3.40.30.10">
    <property type="entry name" value="Glutaredoxin"/>
    <property type="match status" value="1"/>
</dbReference>
<dbReference type="AlphaFoldDB" id="A0A1G9U3E9"/>
<sequence>MSLPSFPIKKVLVLLILLAVPGTLYYLLKEKGQNRYRPLPIYGTKQVAKTFHIKRRKQIPDTIYHVVRDFKFLNQNSDSISFPADSNQITVVNFFYTRCPVFCLGMNKEMARVAKIYNNNRLMRFISISVDPENDSPSVLAEYSKPFVAENKKWDFLTGDKELIYSIAKNDFLVDAIQDTSNKQNIIHSPMLILIDPQKRIRGYYDSSRGQDQVNLLIDEIKVLITEELRSIKDR</sequence>
<dbReference type="PROSITE" id="PS51352">
    <property type="entry name" value="THIOREDOXIN_2"/>
    <property type="match status" value="1"/>
</dbReference>
<evidence type="ECO:0000259" key="6">
    <source>
        <dbReference type="PROSITE" id="PS51352"/>
    </source>
</evidence>
<evidence type="ECO:0000256" key="1">
    <source>
        <dbReference type="ARBA" id="ARBA00010996"/>
    </source>
</evidence>
<keyword evidence="2 3" id="KW-0186">Copper</keyword>
<dbReference type="STRING" id="990371.SAMN05421813_11528"/>
<reference evidence="8" key="1">
    <citation type="submission" date="2016-10" db="EMBL/GenBank/DDBJ databases">
        <authorList>
            <person name="Varghese N."/>
            <person name="Submissions S."/>
        </authorList>
    </citation>
    <scope>NUCLEOTIDE SEQUENCE [LARGE SCALE GENOMIC DNA]</scope>
    <source>
        <strain evidence="8">DSM 24536</strain>
    </source>
</reference>
<comment type="similarity">
    <text evidence="1">Belongs to the SCO1/2 family.</text>
</comment>
<keyword evidence="5" id="KW-1133">Transmembrane helix</keyword>
<evidence type="ECO:0000313" key="7">
    <source>
        <dbReference type="EMBL" id="SDM54411.1"/>
    </source>
</evidence>
<evidence type="ECO:0000313" key="8">
    <source>
        <dbReference type="Proteomes" id="UP000199226"/>
    </source>
</evidence>
<feature type="domain" description="Thioredoxin" evidence="6">
    <location>
        <begin position="53"/>
        <end position="223"/>
    </location>
</feature>
<evidence type="ECO:0000256" key="5">
    <source>
        <dbReference type="SAM" id="Phobius"/>
    </source>
</evidence>
<feature type="transmembrane region" description="Helical" evidence="5">
    <location>
        <begin position="12"/>
        <end position="28"/>
    </location>
</feature>
<proteinExistence type="inferred from homology"/>
<dbReference type="InterPro" id="IPR003782">
    <property type="entry name" value="SCO1/SenC"/>
</dbReference>
<dbReference type="InterPro" id="IPR013766">
    <property type="entry name" value="Thioredoxin_domain"/>
</dbReference>